<proteinExistence type="inferred from homology"/>
<evidence type="ECO:0000256" key="6">
    <source>
        <dbReference type="ARBA" id="ARBA00022927"/>
    </source>
</evidence>
<dbReference type="PANTHER" id="PTHR30081:SF1">
    <property type="entry name" value="PROTEIN TRANSLOCASE SUBUNIT SECD"/>
    <property type="match status" value="1"/>
</dbReference>
<accession>A0A840BUE9</accession>
<keyword evidence="6 10" id="KW-0653">Protein transport</keyword>
<keyword evidence="2 10" id="KW-0813">Transport</keyword>
<organism evidence="14 15">
    <name type="scientific">Chelatococcus caeni</name>
    <dbReference type="NCBI Taxonomy" id="1348468"/>
    <lineage>
        <taxon>Bacteria</taxon>
        <taxon>Pseudomonadati</taxon>
        <taxon>Pseudomonadota</taxon>
        <taxon>Alphaproteobacteria</taxon>
        <taxon>Hyphomicrobiales</taxon>
        <taxon>Chelatococcaceae</taxon>
        <taxon>Chelatococcus</taxon>
    </lineage>
</organism>
<dbReference type="Gene3D" id="1.20.1640.10">
    <property type="entry name" value="Multidrug efflux transporter AcrB transmembrane domain"/>
    <property type="match status" value="1"/>
</dbReference>
<dbReference type="HAMAP" id="MF_01463_B">
    <property type="entry name" value="SecD_B"/>
    <property type="match status" value="1"/>
</dbReference>
<dbReference type="Proteomes" id="UP000577362">
    <property type="component" value="Unassembled WGS sequence"/>
</dbReference>
<dbReference type="PRINTS" id="PR00702">
    <property type="entry name" value="ACRIFLAVINRP"/>
</dbReference>
<dbReference type="InterPro" id="IPR022813">
    <property type="entry name" value="SecD/SecF_arch_bac"/>
</dbReference>
<evidence type="ECO:0000256" key="5">
    <source>
        <dbReference type="ARBA" id="ARBA00022692"/>
    </source>
</evidence>
<keyword evidence="15" id="KW-1185">Reference proteome</keyword>
<evidence type="ECO:0000256" key="2">
    <source>
        <dbReference type="ARBA" id="ARBA00022448"/>
    </source>
</evidence>
<evidence type="ECO:0000313" key="14">
    <source>
        <dbReference type="EMBL" id="MBB4016524.1"/>
    </source>
</evidence>
<sequence>MLRFSTTKVVVMLAVTAFICLLAVPNLMAPDTRNAIRQAVPGWVPSWLVPTQAIVLGLDLQGGSHVLLEVDSNDLVRSQVATLRDDVRRILRETRVAPQGGIVAMPRGVQLRLADAADVEKVLPRLRELSQPISNAIIGQTGERNIDITTNGDSVQLTLSQAGVEERVRRAVDQAIEVLRRRVDALGTTEPNIQRQGADRILVQVPGLQDPQRLKEILGRTAKLQFRFMAEGGGSPSEVEMMPSRDSGGQMMPVERRVIVEGEDLTDAQPAFDQRTGEPIVNFRFNVRGAQRFGQATSENVGRPLAIVLDNEIISAPRILQPITGGSGQISGNFTVEQANNLAILLRAGALPAKLTIVEERTVGPGLGQDSIEAGKLAAIIGTILVAIYMIACYGLFGVMANVAVLLNVIMILGLLSALGATLTLPGIAGIVLTVGMAVDANVLIYERIREERRLGRSVISALDAGFSRALATIVDSNITTLIAAVVLFLLGSGPVRGFAVTLSVGIVTTVFTAFTLTRLMAALWFRTMRPTTIPL</sequence>
<evidence type="ECO:0000256" key="3">
    <source>
        <dbReference type="ARBA" id="ARBA00022475"/>
    </source>
</evidence>
<dbReference type="InterPro" id="IPR054384">
    <property type="entry name" value="SecDF_P1_head"/>
</dbReference>
<feature type="transmembrane region" description="Helical" evidence="10">
    <location>
        <begin position="377"/>
        <end position="397"/>
    </location>
</feature>
<dbReference type="AlphaFoldDB" id="A0A840BUE9"/>
<dbReference type="GO" id="GO:0006605">
    <property type="term" value="P:protein targeting"/>
    <property type="evidence" value="ECO:0007669"/>
    <property type="project" value="UniProtKB-UniRule"/>
</dbReference>
<evidence type="ECO:0000313" key="15">
    <source>
        <dbReference type="Proteomes" id="UP000577362"/>
    </source>
</evidence>
<name>A0A840BUE9_9HYPH</name>
<keyword evidence="3 10" id="KW-1003">Cell membrane</keyword>
<dbReference type="Pfam" id="PF21760">
    <property type="entry name" value="SecD_1st"/>
    <property type="match status" value="1"/>
</dbReference>
<comment type="function">
    <text evidence="10">Part of the Sec protein translocase complex. Interacts with the SecYEG preprotein conducting channel. SecDF uses the proton motive force (PMF) to complete protein translocation after the ATP-dependent function of SecA.</text>
</comment>
<dbReference type="GO" id="GO:0043952">
    <property type="term" value="P:protein transport by the Sec complex"/>
    <property type="evidence" value="ECO:0007669"/>
    <property type="project" value="UniProtKB-UniRule"/>
</dbReference>
<feature type="transmembrane region" description="Helical" evidence="10">
    <location>
        <begin position="404"/>
        <end position="421"/>
    </location>
</feature>
<dbReference type="InterPro" id="IPR022646">
    <property type="entry name" value="SecD/SecF_CS"/>
</dbReference>
<dbReference type="Pfam" id="PF22599">
    <property type="entry name" value="SecDF_P1_head"/>
    <property type="match status" value="1"/>
</dbReference>
<dbReference type="SUPFAM" id="SSF82866">
    <property type="entry name" value="Multidrug efflux transporter AcrB transmembrane domain"/>
    <property type="match status" value="1"/>
</dbReference>
<dbReference type="NCBIfam" id="TIGR00916">
    <property type="entry name" value="2A0604s01"/>
    <property type="match status" value="1"/>
</dbReference>
<comment type="subcellular location">
    <subcellularLocation>
        <location evidence="1 10">Cell membrane</location>
        <topology evidence="1 10">Multi-pass membrane protein</topology>
    </subcellularLocation>
</comment>
<feature type="transmembrane region" description="Helical" evidence="10">
    <location>
        <begin position="427"/>
        <end position="446"/>
    </location>
</feature>
<protein>
    <recommendedName>
        <fullName evidence="10">Protein translocase subunit SecD</fullName>
    </recommendedName>
</protein>
<evidence type="ECO:0000259" key="12">
    <source>
        <dbReference type="Pfam" id="PF21760"/>
    </source>
</evidence>
<dbReference type="Pfam" id="PF07549">
    <property type="entry name" value="Sec_GG"/>
    <property type="match status" value="1"/>
</dbReference>
<reference evidence="14 15" key="1">
    <citation type="submission" date="2020-08" db="EMBL/GenBank/DDBJ databases">
        <title>Genomic Encyclopedia of Type Strains, Phase IV (KMG-IV): sequencing the most valuable type-strain genomes for metagenomic binning, comparative biology and taxonomic classification.</title>
        <authorList>
            <person name="Goeker M."/>
        </authorList>
    </citation>
    <scope>NUCLEOTIDE SEQUENCE [LARGE SCALE GENOMIC DNA]</scope>
    <source>
        <strain evidence="14 15">DSM 103737</strain>
    </source>
</reference>
<dbReference type="Gene3D" id="3.30.1360.200">
    <property type="match status" value="1"/>
</dbReference>
<dbReference type="Pfam" id="PF02355">
    <property type="entry name" value="SecD_SecF_C"/>
    <property type="match status" value="1"/>
</dbReference>
<dbReference type="InterPro" id="IPR001036">
    <property type="entry name" value="Acrflvin-R"/>
</dbReference>
<dbReference type="GO" id="GO:0015450">
    <property type="term" value="F:protein-transporting ATPase activity"/>
    <property type="evidence" value="ECO:0007669"/>
    <property type="project" value="InterPro"/>
</dbReference>
<dbReference type="InterPro" id="IPR055344">
    <property type="entry name" value="SecD_SecF_C_bact"/>
</dbReference>
<feature type="domain" description="Protein translocase subunit SecDF P1" evidence="12">
    <location>
        <begin position="172"/>
        <end position="229"/>
    </location>
</feature>
<keyword evidence="7 10" id="KW-1133">Transmembrane helix</keyword>
<comment type="subunit">
    <text evidence="10">Forms a complex with SecF. Part of the essential Sec protein translocation apparatus which comprises SecA, SecYEG and auxiliary proteins SecDF-YajC and YidC.</text>
</comment>
<feature type="transmembrane region" description="Helical" evidence="10">
    <location>
        <begin position="503"/>
        <end position="526"/>
    </location>
</feature>
<evidence type="ECO:0000256" key="9">
    <source>
        <dbReference type="ARBA" id="ARBA00023136"/>
    </source>
</evidence>
<dbReference type="GO" id="GO:0065002">
    <property type="term" value="P:intracellular protein transmembrane transport"/>
    <property type="evidence" value="ECO:0007669"/>
    <property type="project" value="UniProtKB-UniRule"/>
</dbReference>
<gene>
    <name evidence="10" type="primary">secD</name>
    <name evidence="14" type="ORF">GGR16_001530</name>
</gene>
<keyword evidence="8 10" id="KW-0811">Translocation</keyword>
<dbReference type="FunFam" id="3.30.1360.200:FF:000002">
    <property type="entry name" value="Preprotein translocase subunit SecD"/>
    <property type="match status" value="1"/>
</dbReference>
<evidence type="ECO:0000259" key="11">
    <source>
        <dbReference type="Pfam" id="PF02355"/>
    </source>
</evidence>
<evidence type="ECO:0000256" key="10">
    <source>
        <dbReference type="HAMAP-Rule" id="MF_01463"/>
    </source>
</evidence>
<dbReference type="InterPro" id="IPR005791">
    <property type="entry name" value="SecD"/>
</dbReference>
<dbReference type="FunFam" id="1.20.1640.10:FF:000004">
    <property type="entry name" value="Protein translocase subunit SecD"/>
    <property type="match status" value="1"/>
</dbReference>
<feature type="domain" description="SecDF P1 head subdomain" evidence="13">
    <location>
        <begin position="240"/>
        <end position="353"/>
    </location>
</feature>
<dbReference type="NCBIfam" id="TIGR01129">
    <property type="entry name" value="secD"/>
    <property type="match status" value="1"/>
</dbReference>
<feature type="domain" description="Protein export membrane protein SecD/SecF C-terminal" evidence="11">
    <location>
        <begin position="354"/>
        <end position="515"/>
    </location>
</feature>
<keyword evidence="9 10" id="KW-0472">Membrane</keyword>
<feature type="transmembrane region" description="Helical" evidence="10">
    <location>
        <begin position="467"/>
        <end position="491"/>
    </location>
</feature>
<comment type="caution">
    <text evidence="14">The sequence shown here is derived from an EMBL/GenBank/DDBJ whole genome shotgun (WGS) entry which is preliminary data.</text>
</comment>
<dbReference type="Gene3D" id="3.30.70.3400">
    <property type="match status" value="2"/>
</dbReference>
<comment type="similarity">
    <text evidence="10">Belongs to the SecD/SecF family. SecD subfamily.</text>
</comment>
<dbReference type="RefSeq" id="WP_019401894.1">
    <property type="nucleotide sequence ID" value="NZ_JACIEN010000001.1"/>
</dbReference>
<dbReference type="EMBL" id="JACIEN010000001">
    <property type="protein sequence ID" value="MBB4016524.1"/>
    <property type="molecule type" value="Genomic_DNA"/>
</dbReference>
<keyword evidence="4" id="KW-0997">Cell inner membrane</keyword>
<evidence type="ECO:0000256" key="8">
    <source>
        <dbReference type="ARBA" id="ARBA00023010"/>
    </source>
</evidence>
<dbReference type="GO" id="GO:0005886">
    <property type="term" value="C:plasma membrane"/>
    <property type="evidence" value="ECO:0007669"/>
    <property type="project" value="UniProtKB-SubCell"/>
</dbReference>
<dbReference type="InterPro" id="IPR048634">
    <property type="entry name" value="SecD_SecF_C"/>
</dbReference>
<dbReference type="InterPro" id="IPR048631">
    <property type="entry name" value="SecD_1st"/>
</dbReference>
<dbReference type="PANTHER" id="PTHR30081">
    <property type="entry name" value="PROTEIN-EXPORT MEMBRANE PROTEIN SEC"/>
    <property type="match status" value="1"/>
</dbReference>
<keyword evidence="5 10" id="KW-0812">Transmembrane</keyword>
<evidence type="ECO:0000256" key="4">
    <source>
        <dbReference type="ARBA" id="ARBA00022519"/>
    </source>
</evidence>
<comment type="caution">
    <text evidence="10">Lacks conserved residue(s) required for the propagation of feature annotation.</text>
</comment>
<evidence type="ECO:0000256" key="1">
    <source>
        <dbReference type="ARBA" id="ARBA00004651"/>
    </source>
</evidence>
<evidence type="ECO:0000259" key="13">
    <source>
        <dbReference type="Pfam" id="PF22599"/>
    </source>
</evidence>
<evidence type="ECO:0000256" key="7">
    <source>
        <dbReference type="ARBA" id="ARBA00022989"/>
    </source>
</evidence>